<keyword evidence="8" id="KW-0999">Mitochondrion inner membrane</keyword>
<protein>
    <recommendedName>
        <fullName evidence="18">ATP synthase F(0) complex subunit f, mitochondrial</fullName>
    </recommendedName>
    <alternativeName>
        <fullName evidence="15">ATP synthase membrane subunit f</fullName>
    </alternativeName>
</protein>
<sequence>MASISSCTALLMPLKEKQLTEVKLRDLSSWISMLDFTPGGIAGAFWRGYDQYYKYIRVRKGSISGINMVLAAYVVFSYCISYKELKDEQVPLKRGRCGGHFTAEHSHLPSSNP</sequence>
<evidence type="ECO:0000256" key="16">
    <source>
        <dbReference type="ARBA" id="ARBA00054012"/>
    </source>
</evidence>
<keyword evidence="5" id="KW-0597">Phosphoprotein</keyword>
<name>A0A8C6IBI8_MUSSI</name>
<evidence type="ECO:0000256" key="11">
    <source>
        <dbReference type="ARBA" id="ARBA00023065"/>
    </source>
</evidence>
<dbReference type="PANTHER" id="PTHR13080">
    <property type="entry name" value="ATP SYNTHASE F CHAIN, MITOCHONDRIAL-RELATED"/>
    <property type="match status" value="1"/>
</dbReference>
<comment type="subunit">
    <text evidence="17">Component of the ATP synthase complex composed at least of ATP5F1A/subunit alpha, ATP5F1B/subunit beta, ATP5MC1/subunit c (homooctomer), MT-ATP6/subunit a, MT-ATP8/subunit 8, ATP5ME/subunit e, ATP5MF/subunit f, ATP5MG/subunit g, ATP5MK/subunit k, ATP5MJ/subunit j, ATP5F1C/subunit gamma, ATP5F1D/subunit delta, ATP5F1E/subunit epsilon, ATP5PF/subunit F6, ATP5PB/subunit b, ATP5PD/subunit d, ATP5PO/subunit OSCP. ATP synthase complex consists of a soluble F(1) head domain (subunits alpha(3) and beta(3)) - the catalytic core - and a membrane F(0) domain - the membrane proton channel (subunits c, a, 8, e, f, g, k and j). These two domains are linked by a central stalk (subunits gamma, delta, and epsilon) rotating inside the F1 region and a stationary peripheral stalk (subunits F6, b, d, and OSCP).</text>
</comment>
<dbReference type="InterPro" id="IPR019344">
    <property type="entry name" value="F1F0-ATPsyn_F_prd"/>
</dbReference>
<keyword evidence="21" id="KW-1185">Reference proteome</keyword>
<evidence type="ECO:0000256" key="15">
    <source>
        <dbReference type="ARBA" id="ARBA00032201"/>
    </source>
</evidence>
<keyword evidence="10" id="KW-0007">Acetylation</keyword>
<evidence type="ECO:0000313" key="20">
    <source>
        <dbReference type="Ensembl" id="ENSMSIP00000033939.1"/>
    </source>
</evidence>
<proteinExistence type="inferred from homology"/>
<evidence type="ECO:0000256" key="4">
    <source>
        <dbReference type="ARBA" id="ARBA00022547"/>
    </source>
</evidence>
<evidence type="ECO:0000256" key="9">
    <source>
        <dbReference type="ARBA" id="ARBA00022989"/>
    </source>
</evidence>
<evidence type="ECO:0000256" key="1">
    <source>
        <dbReference type="ARBA" id="ARBA00004434"/>
    </source>
</evidence>
<dbReference type="GO" id="GO:0005743">
    <property type="term" value="C:mitochondrial inner membrane"/>
    <property type="evidence" value="ECO:0007669"/>
    <property type="project" value="UniProtKB-SubCell"/>
</dbReference>
<keyword evidence="3" id="KW-0813">Transport</keyword>
<dbReference type="PANTHER" id="PTHR13080:SF16">
    <property type="entry name" value="ATP SYNTHASE SUBUNIT F, MITOCHONDRIAL"/>
    <property type="match status" value="1"/>
</dbReference>
<keyword evidence="11" id="KW-0406">Ion transport</keyword>
<dbReference type="Pfam" id="PF10206">
    <property type="entry name" value="WRW"/>
    <property type="match status" value="1"/>
</dbReference>
<evidence type="ECO:0000256" key="5">
    <source>
        <dbReference type="ARBA" id="ARBA00022553"/>
    </source>
</evidence>
<dbReference type="GO" id="GO:0046933">
    <property type="term" value="F:proton-transporting ATP synthase activity, rotational mechanism"/>
    <property type="evidence" value="ECO:0007669"/>
    <property type="project" value="TreeGrafter"/>
</dbReference>
<accession>A0A8C6IBI8</accession>
<evidence type="ECO:0000256" key="8">
    <source>
        <dbReference type="ARBA" id="ARBA00022792"/>
    </source>
</evidence>
<evidence type="ECO:0000256" key="10">
    <source>
        <dbReference type="ARBA" id="ARBA00022990"/>
    </source>
</evidence>
<dbReference type="GeneTree" id="ENSGT00510000046986"/>
<evidence type="ECO:0000256" key="13">
    <source>
        <dbReference type="ARBA" id="ARBA00023136"/>
    </source>
</evidence>
<evidence type="ECO:0000313" key="21">
    <source>
        <dbReference type="Proteomes" id="UP000694415"/>
    </source>
</evidence>
<evidence type="ECO:0000256" key="17">
    <source>
        <dbReference type="ARBA" id="ARBA00064647"/>
    </source>
</evidence>
<organism evidence="20 21">
    <name type="scientific">Mus spicilegus</name>
    <name type="common">Mound-building mouse</name>
    <dbReference type="NCBI Taxonomy" id="10103"/>
    <lineage>
        <taxon>Eukaryota</taxon>
        <taxon>Metazoa</taxon>
        <taxon>Chordata</taxon>
        <taxon>Craniata</taxon>
        <taxon>Vertebrata</taxon>
        <taxon>Euteleostomi</taxon>
        <taxon>Mammalia</taxon>
        <taxon>Eutheria</taxon>
        <taxon>Euarchontoglires</taxon>
        <taxon>Glires</taxon>
        <taxon>Rodentia</taxon>
        <taxon>Myomorpha</taxon>
        <taxon>Muroidea</taxon>
        <taxon>Muridae</taxon>
        <taxon>Murinae</taxon>
        <taxon>Mus</taxon>
        <taxon>Mus</taxon>
    </lineage>
</organism>
<evidence type="ECO:0000256" key="12">
    <source>
        <dbReference type="ARBA" id="ARBA00023128"/>
    </source>
</evidence>
<evidence type="ECO:0000256" key="6">
    <source>
        <dbReference type="ARBA" id="ARBA00022692"/>
    </source>
</evidence>
<evidence type="ECO:0000256" key="2">
    <source>
        <dbReference type="ARBA" id="ARBA00005895"/>
    </source>
</evidence>
<comment type="subcellular location">
    <subcellularLocation>
        <location evidence="1">Mitochondrion inner membrane</location>
        <topology evidence="1">Single-pass membrane protein</topology>
    </subcellularLocation>
</comment>
<reference evidence="20" key="1">
    <citation type="submission" date="2025-08" db="UniProtKB">
        <authorList>
            <consortium name="Ensembl"/>
        </authorList>
    </citation>
    <scope>IDENTIFICATION</scope>
</reference>
<dbReference type="Proteomes" id="UP000694415">
    <property type="component" value="Unplaced"/>
</dbReference>
<evidence type="ECO:0000256" key="19">
    <source>
        <dbReference type="SAM" id="Phobius"/>
    </source>
</evidence>
<keyword evidence="6 19" id="KW-0812">Transmembrane</keyword>
<evidence type="ECO:0000256" key="3">
    <source>
        <dbReference type="ARBA" id="ARBA00022448"/>
    </source>
</evidence>
<comment type="similarity">
    <text evidence="2">Belongs to the ATPase F chain family.</text>
</comment>
<dbReference type="GO" id="GO:0042776">
    <property type="term" value="P:proton motive force-driven mitochondrial ATP synthesis"/>
    <property type="evidence" value="ECO:0007669"/>
    <property type="project" value="TreeGrafter"/>
</dbReference>
<keyword evidence="4" id="KW-0138">CF(0)</keyword>
<dbReference type="GO" id="GO:0045259">
    <property type="term" value="C:proton-transporting ATP synthase complex"/>
    <property type="evidence" value="ECO:0007669"/>
    <property type="project" value="UniProtKB-KW"/>
</dbReference>
<dbReference type="AlphaFoldDB" id="A0A8C6IBI8"/>
<evidence type="ECO:0000256" key="18">
    <source>
        <dbReference type="ARBA" id="ARBA00070733"/>
    </source>
</evidence>
<keyword evidence="14" id="KW-0066">ATP synthesis</keyword>
<dbReference type="Ensembl" id="ENSMSIT00000042771.1">
    <property type="protein sequence ID" value="ENSMSIP00000033939.1"/>
    <property type="gene ID" value="ENSMSIG00000028357.1"/>
</dbReference>
<reference evidence="20" key="2">
    <citation type="submission" date="2025-09" db="UniProtKB">
        <authorList>
            <consortium name="Ensembl"/>
        </authorList>
    </citation>
    <scope>IDENTIFICATION</scope>
</reference>
<evidence type="ECO:0000256" key="7">
    <source>
        <dbReference type="ARBA" id="ARBA00022781"/>
    </source>
</evidence>
<keyword evidence="7" id="KW-0375">Hydrogen ion transport</keyword>
<comment type="function">
    <text evidence="16">Subunit f, of the mitochondrial membrane ATP synthase complex (F(1)F(0) ATP synthase or Complex V) that produces ATP from ADP in the presence of a proton gradient across the membrane which is generated by electron transport complexes of the respiratory chain. ATP synthase complex consist of a soluble F(1) head domain - the catalytic core - and a membrane F(1) domain - the membrane proton channel. These two domains are linked by a central stalk rotating inside the F(1) region and a stationary peripheral stalk. During catalysis, ATP synthesis in the catalytic domain of F(1) is coupled via a rotary mechanism of the central stalk subunits to proton translocation. In vivo, can only synthesize ATP although its ATP hydrolase activity can be activated artificially in vitro. Part of the complex F(0) domain.</text>
</comment>
<keyword evidence="12" id="KW-0496">Mitochondrion</keyword>
<keyword evidence="13 19" id="KW-0472">Membrane</keyword>
<keyword evidence="9 19" id="KW-1133">Transmembrane helix</keyword>
<feature type="transmembrane region" description="Helical" evidence="19">
    <location>
        <begin position="61"/>
        <end position="80"/>
    </location>
</feature>
<evidence type="ECO:0000256" key="14">
    <source>
        <dbReference type="ARBA" id="ARBA00023310"/>
    </source>
</evidence>